<name>A0ABQ3T5M7_9ACTN</name>
<reference evidence="4" key="1">
    <citation type="submission" date="2023-07" db="EMBL/GenBank/DDBJ databases">
        <title>Whole genome shotgun sequence of Streptomyces spororaveus NBRC 15456.</title>
        <authorList>
            <person name="Komaki H."/>
            <person name="Tamura T."/>
        </authorList>
    </citation>
    <scope>NUCLEOTIDE SEQUENCE [LARGE SCALE GENOMIC DNA]</scope>
    <source>
        <strain evidence="4">NBRC 15456</strain>
    </source>
</reference>
<evidence type="ECO:0000256" key="1">
    <source>
        <dbReference type="SAM" id="MobiDB-lite"/>
    </source>
</evidence>
<protein>
    <submittedName>
        <fullName evidence="3">Uncharacterized protein</fullName>
    </submittedName>
</protein>
<evidence type="ECO:0000313" key="3">
    <source>
        <dbReference type="EMBL" id="GHI75694.1"/>
    </source>
</evidence>
<keyword evidence="4" id="KW-1185">Reference proteome</keyword>
<comment type="caution">
    <text evidence="3">The sequence shown here is derived from an EMBL/GenBank/DDBJ whole genome shotgun (WGS) entry which is preliminary data.</text>
</comment>
<organism evidence="3 4">
    <name type="scientific">Streptomyces spororaveus</name>
    <dbReference type="NCBI Taxonomy" id="284039"/>
    <lineage>
        <taxon>Bacteria</taxon>
        <taxon>Bacillati</taxon>
        <taxon>Actinomycetota</taxon>
        <taxon>Actinomycetes</taxon>
        <taxon>Kitasatosporales</taxon>
        <taxon>Streptomycetaceae</taxon>
        <taxon>Streptomyces</taxon>
    </lineage>
</organism>
<dbReference type="Proteomes" id="UP000608522">
    <property type="component" value="Unassembled WGS sequence"/>
</dbReference>
<keyword evidence="2" id="KW-0812">Transmembrane</keyword>
<proteinExistence type="predicted"/>
<evidence type="ECO:0000256" key="2">
    <source>
        <dbReference type="SAM" id="Phobius"/>
    </source>
</evidence>
<feature type="region of interest" description="Disordered" evidence="1">
    <location>
        <begin position="59"/>
        <end position="92"/>
    </location>
</feature>
<feature type="transmembrane region" description="Helical" evidence="2">
    <location>
        <begin position="12"/>
        <end position="29"/>
    </location>
</feature>
<evidence type="ECO:0000313" key="4">
    <source>
        <dbReference type="Proteomes" id="UP000608522"/>
    </source>
</evidence>
<sequence length="92" mass="9374">MSGYWFRLRAPLAGVAALVPPFVAALALVPFRTDLSATNEALIMVVVVVAVAALGTRAAGRAGRAGRDRPGHGGPASPGLMPCGRPAPSGWR</sequence>
<feature type="transmembrane region" description="Helical" evidence="2">
    <location>
        <begin position="41"/>
        <end position="60"/>
    </location>
</feature>
<gene>
    <name evidence="3" type="ORF">Sspor_12550</name>
</gene>
<keyword evidence="2" id="KW-1133">Transmembrane helix</keyword>
<keyword evidence="2" id="KW-0472">Membrane</keyword>
<dbReference type="EMBL" id="BNED01000005">
    <property type="protein sequence ID" value="GHI75694.1"/>
    <property type="molecule type" value="Genomic_DNA"/>
</dbReference>
<accession>A0ABQ3T5M7</accession>